<protein>
    <submittedName>
        <fullName evidence="3">Uncharacterized protein</fullName>
    </submittedName>
</protein>
<name>A0A928VQY7_9CYAN</name>
<evidence type="ECO:0000313" key="3">
    <source>
        <dbReference type="EMBL" id="MBE9032168.1"/>
    </source>
</evidence>
<comment type="caution">
    <text evidence="3">The sequence shown here is derived from an EMBL/GenBank/DDBJ whole genome shotgun (WGS) entry which is preliminary data.</text>
</comment>
<keyword evidence="4" id="KW-1185">Reference proteome</keyword>
<gene>
    <name evidence="3" type="ORF">IQ266_20730</name>
</gene>
<evidence type="ECO:0000256" key="1">
    <source>
        <dbReference type="SAM" id="Coils"/>
    </source>
</evidence>
<dbReference type="Proteomes" id="UP000625316">
    <property type="component" value="Unassembled WGS sequence"/>
</dbReference>
<sequence>MNEADAMTPRVSAALSSEVTELDNPVLEKATAENAPMVTPLAEAAEAPTSGENINPVEDIDLPTDEWETVSFPDAVIPIETLPESESIDIVTSLEQQNQTLRDRVSYLETTLATAQTNLCQEVARWESLALAGDERLQEQAQTQEQTIAKYVEELTDTQKKVTHLFAQLELSHQTAQRQQVVMETINTQLRNSQERVAQLERECAGVHQQNIDQSQQVLQQEHQIRDLQARLQRQQRYTLQYKAALEKSLEVPAVTSATPALLSETTPHQLGAKQVNMPKPSPVQPWSAPTTEAEESNANSEKAWLNSFMSDSETLPTEDVVTNFDWQPSEETPDAPVSFNLDELPDDAAIELDIAQFNAEGNRLDAWENSTASPFITLQINHDDGVNSEPKALETASPKLESIGAVDLPMFQPKPEEQVEIMSHATTEVAQEAQK</sequence>
<keyword evidence="1" id="KW-0175">Coiled coil</keyword>
<evidence type="ECO:0000313" key="4">
    <source>
        <dbReference type="Proteomes" id="UP000625316"/>
    </source>
</evidence>
<reference evidence="3" key="1">
    <citation type="submission" date="2020-10" db="EMBL/GenBank/DDBJ databases">
        <authorList>
            <person name="Castelo-Branco R."/>
            <person name="Eusebio N."/>
            <person name="Adriana R."/>
            <person name="Vieira A."/>
            <person name="Brugerolle De Fraissinette N."/>
            <person name="Rezende De Castro R."/>
            <person name="Schneider M.P."/>
            <person name="Vasconcelos V."/>
            <person name="Leao P.N."/>
        </authorList>
    </citation>
    <scope>NUCLEOTIDE SEQUENCE</scope>
    <source>
        <strain evidence="3">LEGE 11480</strain>
    </source>
</reference>
<dbReference type="RefSeq" id="WP_264326990.1">
    <property type="nucleotide sequence ID" value="NZ_JADEXQ010000091.1"/>
</dbReference>
<accession>A0A928VQY7</accession>
<feature type="region of interest" description="Disordered" evidence="2">
    <location>
        <begin position="273"/>
        <end position="296"/>
    </location>
</feature>
<organism evidence="3 4">
    <name type="scientific">Romeriopsis navalis LEGE 11480</name>
    <dbReference type="NCBI Taxonomy" id="2777977"/>
    <lineage>
        <taxon>Bacteria</taxon>
        <taxon>Bacillati</taxon>
        <taxon>Cyanobacteriota</taxon>
        <taxon>Cyanophyceae</taxon>
        <taxon>Leptolyngbyales</taxon>
        <taxon>Leptolyngbyaceae</taxon>
        <taxon>Romeriopsis</taxon>
        <taxon>Romeriopsis navalis</taxon>
    </lineage>
</organism>
<dbReference type="AlphaFoldDB" id="A0A928VQY7"/>
<evidence type="ECO:0000256" key="2">
    <source>
        <dbReference type="SAM" id="MobiDB-lite"/>
    </source>
</evidence>
<proteinExistence type="predicted"/>
<feature type="region of interest" description="Disordered" evidence="2">
    <location>
        <begin position="1"/>
        <end position="22"/>
    </location>
</feature>
<dbReference type="EMBL" id="JADEXQ010000091">
    <property type="protein sequence ID" value="MBE9032168.1"/>
    <property type="molecule type" value="Genomic_DNA"/>
</dbReference>
<feature type="coiled-coil region" evidence="1">
    <location>
        <begin position="134"/>
        <end position="238"/>
    </location>
</feature>